<protein>
    <submittedName>
        <fullName evidence="2">ATPase subunit 8</fullName>
    </submittedName>
</protein>
<sequence length="54" mass="6744">MPQMAPVWWTPMFVMFISIYIMFMIIIYFKKTPKEILNQQKNIKNNKTNNNWMW</sequence>
<dbReference type="EMBL" id="MW619697">
    <property type="protein sequence ID" value="UPL65949.1"/>
    <property type="molecule type" value="Genomic_DNA"/>
</dbReference>
<geneLocation type="mitochondrion" evidence="2"/>
<keyword evidence="1" id="KW-0472">Membrane</keyword>
<accession>A0A8T9ZZQ5</accession>
<feature type="transmembrane region" description="Helical" evidence="1">
    <location>
        <begin position="6"/>
        <end position="29"/>
    </location>
</feature>
<keyword evidence="1" id="KW-1133">Transmembrane helix</keyword>
<keyword evidence="2" id="KW-0496">Mitochondrion</keyword>
<evidence type="ECO:0000256" key="1">
    <source>
        <dbReference type="SAM" id="Phobius"/>
    </source>
</evidence>
<keyword evidence="1" id="KW-0812">Transmembrane</keyword>
<organism evidence="2">
    <name type="scientific">Mystilus priamus</name>
    <dbReference type="NCBI Taxonomy" id="2813419"/>
    <lineage>
        <taxon>Eukaryota</taxon>
        <taxon>Metazoa</taxon>
        <taxon>Ecdysozoa</taxon>
        <taxon>Arthropoda</taxon>
        <taxon>Hexapoda</taxon>
        <taxon>Insecta</taxon>
        <taxon>Pterygota</taxon>
        <taxon>Neoptera</taxon>
        <taxon>Paraneoptera</taxon>
        <taxon>Hemiptera</taxon>
        <taxon>Heteroptera</taxon>
        <taxon>Panheteroptera</taxon>
        <taxon>Cimicomorpha</taxon>
        <taxon>Miridae</taxon>
        <taxon>Mecistoscelini</taxon>
        <taxon>Mystilus</taxon>
    </lineage>
</organism>
<evidence type="ECO:0000313" key="2">
    <source>
        <dbReference type="EMBL" id="UPL65949.1"/>
    </source>
</evidence>
<proteinExistence type="predicted"/>
<name>A0A8T9ZZQ5_9HEMI</name>
<reference evidence="2" key="1">
    <citation type="journal article" date="2022" name="Cladistics">
        <title>Diversification of the phytophagous lineages of true bugs (Insecta: Hemiptera: Heteroptera) shortly after that of the flowering plants.</title>
        <authorList>
            <person name="Ye F."/>
            <person name="Kment P."/>
            <person name="Redei D."/>
            <person name="Luo J.Y."/>
            <person name="Wang Y.H."/>
            <person name="Kuechler S.M."/>
            <person name="Zhang W.W."/>
            <person name="Chen P.P."/>
            <person name="Wu H.Y."/>
            <person name="Wu Y.Z."/>
            <person name="Sun X.Y."/>
            <person name="Ding L."/>
            <person name="Wang Y.R."/>
            <person name="Xie Q."/>
        </authorList>
    </citation>
    <scope>NUCLEOTIDE SEQUENCE</scope>
</reference>
<dbReference type="AlphaFoldDB" id="A0A8T9ZZQ5"/>